<accession>A1ZJK6</accession>
<name>A1ZJK6_MICM2</name>
<keyword evidence="2" id="KW-1185">Reference proteome</keyword>
<reference evidence="1 2" key="1">
    <citation type="submission" date="2007-01" db="EMBL/GenBank/DDBJ databases">
        <authorList>
            <person name="Haygood M."/>
            <person name="Podell S."/>
            <person name="Anderson C."/>
            <person name="Hopkinson B."/>
            <person name="Roe K."/>
            <person name="Barbeau K."/>
            <person name="Gaasterland T."/>
            <person name="Ferriera S."/>
            <person name="Johnson J."/>
            <person name="Kravitz S."/>
            <person name="Beeson K."/>
            <person name="Sutton G."/>
            <person name="Rogers Y.-H."/>
            <person name="Friedman R."/>
            <person name="Frazier M."/>
            <person name="Venter J.C."/>
        </authorList>
    </citation>
    <scope>NUCLEOTIDE SEQUENCE [LARGE SCALE GENOMIC DNA]</scope>
    <source>
        <strain evidence="1 2">ATCC 23134</strain>
    </source>
</reference>
<sequence>MPEGGKLFFKLGNHYLWGSAMQILLLPPNHLITLKIKVLQKTQE</sequence>
<evidence type="ECO:0000313" key="1">
    <source>
        <dbReference type="EMBL" id="EAY29309.1"/>
    </source>
</evidence>
<dbReference type="Proteomes" id="UP000004095">
    <property type="component" value="Unassembled WGS sequence"/>
</dbReference>
<dbReference type="AlphaFoldDB" id="A1ZJK6"/>
<gene>
    <name evidence="1" type="ORF">M23134_01363</name>
</gene>
<protein>
    <submittedName>
        <fullName evidence="1">Uncharacterized protein</fullName>
    </submittedName>
</protein>
<proteinExistence type="predicted"/>
<comment type="caution">
    <text evidence="1">The sequence shown here is derived from an EMBL/GenBank/DDBJ whole genome shotgun (WGS) entry which is preliminary data.</text>
</comment>
<organism evidence="1 2">
    <name type="scientific">Microscilla marina ATCC 23134</name>
    <dbReference type="NCBI Taxonomy" id="313606"/>
    <lineage>
        <taxon>Bacteria</taxon>
        <taxon>Pseudomonadati</taxon>
        <taxon>Bacteroidota</taxon>
        <taxon>Cytophagia</taxon>
        <taxon>Cytophagales</taxon>
        <taxon>Microscillaceae</taxon>
        <taxon>Microscilla</taxon>
    </lineage>
</organism>
<dbReference type="EMBL" id="AAWS01000011">
    <property type="protein sequence ID" value="EAY29309.1"/>
    <property type="molecule type" value="Genomic_DNA"/>
</dbReference>
<evidence type="ECO:0000313" key="2">
    <source>
        <dbReference type="Proteomes" id="UP000004095"/>
    </source>
</evidence>